<feature type="region of interest" description="Disordered" evidence="3">
    <location>
        <begin position="1035"/>
        <end position="1080"/>
    </location>
</feature>
<dbReference type="GO" id="GO:0005524">
    <property type="term" value="F:ATP binding"/>
    <property type="evidence" value="ECO:0007669"/>
    <property type="project" value="UniProtKB-KW"/>
</dbReference>
<dbReference type="Gene3D" id="3.40.50.300">
    <property type="entry name" value="P-loop containing nucleotide triphosphate hydrolases"/>
    <property type="match status" value="1"/>
</dbReference>
<dbReference type="RefSeq" id="XP_009257558.1">
    <property type="nucleotide sequence ID" value="XM_009259283.1"/>
</dbReference>
<reference evidence="4 5" key="1">
    <citation type="journal article" date="2012" name="PLoS Pathog.">
        <title>Comparative pathogenomics reveals horizontally acquired novel virulence genes in fungi infecting cereal hosts.</title>
        <authorList>
            <person name="Gardiner D.M."/>
            <person name="McDonald M.C."/>
            <person name="Covarelli L."/>
            <person name="Solomon P.S."/>
            <person name="Rusu A.G."/>
            <person name="Marshall M."/>
            <person name="Kazan K."/>
            <person name="Chakraborty S."/>
            <person name="McDonald B.A."/>
            <person name="Manners J.M."/>
        </authorList>
    </citation>
    <scope>NUCLEOTIDE SEQUENCE [LARGE SCALE GENOMIC DNA]</scope>
    <source>
        <strain evidence="4 5">CS3096</strain>
    </source>
</reference>
<dbReference type="KEGG" id="fpu:FPSE_06165"/>
<dbReference type="PANTHER" id="PTHR10695">
    <property type="entry name" value="DEPHOSPHO-COA KINASE-RELATED"/>
    <property type="match status" value="1"/>
</dbReference>
<dbReference type="HAMAP" id="MF_00376">
    <property type="entry name" value="Dephospho_CoA_kinase"/>
    <property type="match status" value="1"/>
</dbReference>
<dbReference type="PANTHER" id="PTHR10695:SF46">
    <property type="entry name" value="BIFUNCTIONAL COENZYME A SYNTHASE-RELATED"/>
    <property type="match status" value="1"/>
</dbReference>
<dbReference type="CDD" id="cd02022">
    <property type="entry name" value="DPCK"/>
    <property type="match status" value="1"/>
</dbReference>
<sequence length="1223" mass="135376">MCLPCFPWTWTKVEDPYDEMHKAPDQSVWVHDGQGWELQKLKEAIMASAGANPLKSPKTPRRPKTPESRQVHFEPETKPATTSAFARDFNSGRITGYTSANSPSGGFSAGVNGVSAPKTPPGIKATAASTATATATATATVTSAPEQKIETQPTNFPALGLGANQLQWHISANPTQSLSHQLPVNFISPPPQAHQQHFFSPPQFHPASYISAGPNNIVNPPTPSPSPITYIGIGPQSPALTLNQASNMGDYQNAAPPVHGLHFQPPVPDTTFGPMQHVYVPRHDGGLAGFQVGAPASFNYVSAAPFAIAPSSSSYTTVVVPKTYYLNGYTYYASSRSWITQPAIGTMAPQPSAYGGYVVQQQQQPYYVQQPTMGQQPVLIAGQLQQQQQQQFVPQMQNVPGVPTVGLAGGTAVHGTVPVFAGNVPGGGGGGGHIPEVMGVGRTAGEEQLRQIKFAHANKLYEPQEFKPADDDPSRFYYVREVDGNWTQRNRFTIDHMGDSKWRGVTARKAQEQQKKRSLHHQPAHILDFWSKIVLIKQSAHQSDVNRWPTVNDKSDKAMRMLCRIQQATYANMLLIGLTGSIATGKSTVSSMLSSQPYNLPIIDADILARKVVEPGTRGYQAIVKHFGPTTPELLVEPSDKMPENGPNGKGRPLNRPALGRRVFGDSEERKKDRSVLNHIVHPAVRWEMFKSVVGYYFRGHWAVVLDIPLLFESGLDKLCGVAAVVAVRDPAIQMQRLRARDPHLSAEDAENRVRSQTDVREKAQRCEERGEGKGIVLWNDGPREDLQVQLDKAIKGLKKETPDWWTWLLLGCPPLAVAVATWRFWQNLIINERWEEKKVQAKLNVHKEGNTQRAFYFALTSSTFHIPIHPTFSPFSKSTQSSKSEKCAMARSRMKSIWDIDPYTSKKKLNTTNFVLKMEGRWLQMITKKDVSETETQAFKSIVETVTTQTIQEIRDLPAPSSWAEIIALKILFPGDFFSSEHAVIAQEKFPNANLHQWKLNENGPTPGLDWINNRSQFTPRSLSDCVIRSKTARDTAELKRPRSSEAADDIGKKENPLKKRRLAPTSPVEENAKDAVDDTVDDTVGDMVKDVEYPVADPSTSKQATPPLSNGLGDTGDSEDSNEFWSEFDDKLDAVRKAVKEGTEITPRMLNGLRKAHLAALKKQHPDKIFKSIKKQHAQELRNVRARYEGVIATWLKGVASGVRVLQTTRRELSMSSNHEE</sequence>
<organism evidence="4 5">
    <name type="scientific">Fusarium pseudograminearum (strain CS3096)</name>
    <name type="common">Wheat and barley crown-rot fungus</name>
    <dbReference type="NCBI Taxonomy" id="1028729"/>
    <lineage>
        <taxon>Eukaryota</taxon>
        <taxon>Fungi</taxon>
        <taxon>Dikarya</taxon>
        <taxon>Ascomycota</taxon>
        <taxon>Pezizomycotina</taxon>
        <taxon>Sordariomycetes</taxon>
        <taxon>Hypocreomycetidae</taxon>
        <taxon>Hypocreales</taxon>
        <taxon>Nectriaceae</taxon>
        <taxon>Fusarium</taxon>
    </lineage>
</organism>
<dbReference type="AlphaFoldDB" id="K3VGR0"/>
<protein>
    <recommendedName>
        <fullName evidence="6">Dephospho-CoA kinase</fullName>
    </recommendedName>
</protein>
<dbReference type="Pfam" id="PF01121">
    <property type="entry name" value="CoaE"/>
    <property type="match status" value="1"/>
</dbReference>
<evidence type="ECO:0000256" key="3">
    <source>
        <dbReference type="SAM" id="MobiDB-lite"/>
    </source>
</evidence>
<accession>K3VGR0</accession>
<dbReference type="GO" id="GO:0004140">
    <property type="term" value="F:dephospho-CoA kinase activity"/>
    <property type="evidence" value="ECO:0007669"/>
    <property type="project" value="InterPro"/>
</dbReference>
<feature type="region of interest" description="Disordered" evidence="3">
    <location>
        <begin position="49"/>
        <end position="82"/>
    </location>
</feature>
<evidence type="ECO:0008006" key="6">
    <source>
        <dbReference type="Google" id="ProtNLM"/>
    </source>
</evidence>
<dbReference type="OrthoDB" id="247245at2759"/>
<dbReference type="InterPro" id="IPR027417">
    <property type="entry name" value="P-loop_NTPase"/>
</dbReference>
<feature type="compositionally biased region" description="Polar residues" evidence="3">
    <location>
        <begin position="1100"/>
        <end position="1110"/>
    </location>
</feature>
<dbReference type="eggNOG" id="KOG3220">
    <property type="taxonomic scope" value="Eukaryota"/>
</dbReference>
<feature type="compositionally biased region" description="Basic and acidic residues" evidence="3">
    <location>
        <begin position="1035"/>
        <end position="1059"/>
    </location>
</feature>
<dbReference type="FunFam" id="3.40.50.300:FF:001227">
    <property type="entry name" value="Dephospho-CoA kinase CAB5"/>
    <property type="match status" value="1"/>
</dbReference>
<dbReference type="InterPro" id="IPR001977">
    <property type="entry name" value="Depp_CoAkinase"/>
</dbReference>
<dbReference type="Proteomes" id="UP000007978">
    <property type="component" value="Chromosome 3"/>
</dbReference>
<feature type="region of interest" description="Disordered" evidence="3">
    <location>
        <begin position="1096"/>
        <end position="1124"/>
    </location>
</feature>
<dbReference type="SUPFAM" id="SSF52540">
    <property type="entry name" value="P-loop containing nucleoside triphosphate hydrolases"/>
    <property type="match status" value="1"/>
</dbReference>
<evidence type="ECO:0000256" key="2">
    <source>
        <dbReference type="ARBA" id="ARBA00022840"/>
    </source>
</evidence>
<feature type="compositionally biased region" description="Basic and acidic residues" evidence="3">
    <location>
        <begin position="64"/>
        <end position="77"/>
    </location>
</feature>
<dbReference type="HOGENOM" id="CLU_268432_0_0_1"/>
<comment type="caution">
    <text evidence="4">The sequence shown here is derived from an EMBL/GenBank/DDBJ whole genome shotgun (WGS) entry which is preliminary data.</text>
</comment>
<proteinExistence type="inferred from homology"/>
<dbReference type="EMBL" id="AFNW01000134">
    <property type="protein sequence ID" value="EKJ73547.1"/>
    <property type="molecule type" value="Genomic_DNA"/>
</dbReference>
<keyword evidence="5" id="KW-1185">Reference proteome</keyword>
<gene>
    <name evidence="4" type="ORF">FPSE_06165</name>
</gene>
<evidence type="ECO:0000256" key="1">
    <source>
        <dbReference type="ARBA" id="ARBA00022741"/>
    </source>
</evidence>
<feature type="region of interest" description="Disordered" evidence="3">
    <location>
        <begin position="634"/>
        <end position="667"/>
    </location>
</feature>
<dbReference type="GeneID" id="20364783"/>
<dbReference type="PROSITE" id="PS51219">
    <property type="entry name" value="DPCK"/>
    <property type="match status" value="1"/>
</dbReference>
<keyword evidence="2" id="KW-0067">ATP-binding</keyword>
<name>K3VGR0_FUSPC</name>
<evidence type="ECO:0000313" key="4">
    <source>
        <dbReference type="EMBL" id="EKJ73547.1"/>
    </source>
</evidence>
<evidence type="ECO:0000313" key="5">
    <source>
        <dbReference type="Proteomes" id="UP000007978"/>
    </source>
</evidence>
<dbReference type="GO" id="GO:0015937">
    <property type="term" value="P:coenzyme A biosynthetic process"/>
    <property type="evidence" value="ECO:0007669"/>
    <property type="project" value="InterPro"/>
</dbReference>
<dbReference type="NCBIfam" id="TIGR00152">
    <property type="entry name" value="dephospho-CoA kinase"/>
    <property type="match status" value="1"/>
</dbReference>
<keyword evidence="1" id="KW-0547">Nucleotide-binding</keyword>